<sequence length="30" mass="3560">MNFPQVNKLEKNSRIFAKHLKETQECAILE</sequence>
<proteinExistence type="predicted"/>
<organism evidence="1">
    <name type="scientific">Siphoviridae sp. ct8LX107</name>
    <dbReference type="NCBI Taxonomy" id="2826169"/>
    <lineage>
        <taxon>Viruses</taxon>
        <taxon>Duplodnaviria</taxon>
        <taxon>Heunggongvirae</taxon>
        <taxon>Uroviricota</taxon>
        <taxon>Caudoviricetes</taxon>
    </lineage>
</organism>
<dbReference type="EMBL" id="BK015706">
    <property type="protein sequence ID" value="DAE21043.1"/>
    <property type="molecule type" value="Genomic_DNA"/>
</dbReference>
<name>A0A8S5QQF5_9CAUD</name>
<evidence type="ECO:0000313" key="1">
    <source>
        <dbReference type="EMBL" id="DAE21043.1"/>
    </source>
</evidence>
<protein>
    <submittedName>
        <fullName evidence="1">Uncharacterized protein</fullName>
    </submittedName>
</protein>
<accession>A0A8S5QQF5</accession>
<reference evidence="1" key="1">
    <citation type="journal article" date="2021" name="Proc. Natl. Acad. Sci. U.S.A.">
        <title>A Catalog of Tens of Thousands of Viruses from Human Metagenomes Reveals Hidden Associations with Chronic Diseases.</title>
        <authorList>
            <person name="Tisza M.J."/>
            <person name="Buck C.B."/>
        </authorList>
    </citation>
    <scope>NUCLEOTIDE SEQUENCE</scope>
    <source>
        <strain evidence="1">Ct8LX107</strain>
    </source>
</reference>